<dbReference type="GO" id="GO:0000246">
    <property type="term" value="F:Delta24(24-1) sterol reductase activity"/>
    <property type="evidence" value="ECO:0007669"/>
    <property type="project" value="TreeGrafter"/>
</dbReference>
<dbReference type="GO" id="GO:0016020">
    <property type="term" value="C:membrane"/>
    <property type="evidence" value="ECO:0007669"/>
    <property type="project" value="UniProtKB-SubCell"/>
</dbReference>
<dbReference type="GO" id="GO:0050614">
    <property type="term" value="F:Delta24-sterol reductase activity"/>
    <property type="evidence" value="ECO:0007669"/>
    <property type="project" value="UniProtKB-EC"/>
</dbReference>
<evidence type="ECO:0000256" key="3">
    <source>
        <dbReference type="ARBA" id="ARBA00022692"/>
    </source>
</evidence>
<dbReference type="EC" id="1.3.1.72" evidence="2"/>
<dbReference type="InterPro" id="IPR016169">
    <property type="entry name" value="FAD-bd_PCMH_sub2"/>
</dbReference>
<dbReference type="InterPro" id="IPR040165">
    <property type="entry name" value="Diminuto-like"/>
</dbReference>
<dbReference type="InterPro" id="IPR016166">
    <property type="entry name" value="FAD-bd_PCMH"/>
</dbReference>
<evidence type="ECO:0000256" key="1">
    <source>
        <dbReference type="ARBA" id="ARBA00004167"/>
    </source>
</evidence>
<evidence type="ECO:0000256" key="6">
    <source>
        <dbReference type="SAM" id="MobiDB-lite"/>
    </source>
</evidence>
<comment type="caution">
    <text evidence="8">The sequence shown here is derived from an EMBL/GenBank/DDBJ whole genome shotgun (WGS) entry which is preliminary data.</text>
</comment>
<dbReference type="GO" id="GO:0071949">
    <property type="term" value="F:FAD binding"/>
    <property type="evidence" value="ECO:0007669"/>
    <property type="project" value="InterPro"/>
</dbReference>
<accession>A0AAI9ZSP6</accession>
<dbReference type="PROSITE" id="PS51387">
    <property type="entry name" value="FAD_PCMH"/>
    <property type="match status" value="1"/>
</dbReference>
<dbReference type="FunFam" id="3.30.465.10:FF:000031">
    <property type="entry name" value="FAD binding domain protein"/>
    <property type="match status" value="1"/>
</dbReference>
<dbReference type="GO" id="GO:0005737">
    <property type="term" value="C:cytoplasm"/>
    <property type="evidence" value="ECO:0007669"/>
    <property type="project" value="TreeGrafter"/>
</dbReference>
<feature type="region of interest" description="Disordered" evidence="6">
    <location>
        <begin position="373"/>
        <end position="397"/>
    </location>
</feature>
<dbReference type="PANTHER" id="PTHR10801:SF10">
    <property type="entry name" value="FAD BINDING DOMAIN PROTEIN (AFU_ORTHOLOGUE AFUA_6G14300)"/>
    <property type="match status" value="1"/>
</dbReference>
<organism evidence="8 9">
    <name type="scientific">Colletotrichum phormii</name>
    <dbReference type="NCBI Taxonomy" id="359342"/>
    <lineage>
        <taxon>Eukaryota</taxon>
        <taxon>Fungi</taxon>
        <taxon>Dikarya</taxon>
        <taxon>Ascomycota</taxon>
        <taxon>Pezizomycotina</taxon>
        <taxon>Sordariomycetes</taxon>
        <taxon>Hypocreomycetidae</taxon>
        <taxon>Glomerellales</taxon>
        <taxon>Glomerellaceae</taxon>
        <taxon>Colletotrichum</taxon>
        <taxon>Colletotrichum acutatum species complex</taxon>
    </lineage>
</organism>
<dbReference type="Proteomes" id="UP001243989">
    <property type="component" value="Unassembled WGS sequence"/>
</dbReference>
<keyword evidence="9" id="KW-1185">Reference proteome</keyword>
<evidence type="ECO:0000259" key="7">
    <source>
        <dbReference type="PROSITE" id="PS51387"/>
    </source>
</evidence>
<evidence type="ECO:0000256" key="4">
    <source>
        <dbReference type="ARBA" id="ARBA00022989"/>
    </source>
</evidence>
<evidence type="ECO:0000256" key="5">
    <source>
        <dbReference type="ARBA" id="ARBA00023136"/>
    </source>
</evidence>
<keyword evidence="3" id="KW-0812">Transmembrane</keyword>
<dbReference type="Pfam" id="PF01565">
    <property type="entry name" value="FAD_binding_4"/>
    <property type="match status" value="1"/>
</dbReference>
<comment type="subcellular location">
    <subcellularLocation>
        <location evidence="1">Membrane</location>
        <topology evidence="1">Single-pass membrane protein</topology>
    </subcellularLocation>
</comment>
<dbReference type="GeneID" id="85478545"/>
<gene>
    <name evidence="8" type="ORF">BDP81DRAFT_460699</name>
</gene>
<dbReference type="Gene3D" id="3.30.465.10">
    <property type="match status" value="1"/>
</dbReference>
<dbReference type="SUPFAM" id="SSF56176">
    <property type="entry name" value="FAD-binding/transporter-associated domain-like"/>
    <property type="match status" value="1"/>
</dbReference>
<keyword evidence="5" id="KW-0472">Membrane</keyword>
<evidence type="ECO:0000313" key="8">
    <source>
        <dbReference type="EMBL" id="KAK1637110.1"/>
    </source>
</evidence>
<keyword evidence="4" id="KW-1133">Transmembrane helix</keyword>
<evidence type="ECO:0000313" key="9">
    <source>
        <dbReference type="Proteomes" id="UP001243989"/>
    </source>
</evidence>
<proteinExistence type="predicted"/>
<evidence type="ECO:0000256" key="2">
    <source>
        <dbReference type="ARBA" id="ARBA00012405"/>
    </source>
</evidence>
<dbReference type="InterPro" id="IPR036318">
    <property type="entry name" value="FAD-bd_PCMH-like_sf"/>
</dbReference>
<dbReference type="PANTHER" id="PTHR10801">
    <property type="entry name" value="24-DEHYDROCHOLESTEROL REDUCTASE"/>
    <property type="match status" value="1"/>
</dbReference>
<reference evidence="8" key="1">
    <citation type="submission" date="2021-06" db="EMBL/GenBank/DDBJ databases">
        <title>Comparative genomics, transcriptomics and evolutionary studies reveal genomic signatures of adaptation to plant cell wall in hemibiotrophic fungi.</title>
        <authorList>
            <consortium name="DOE Joint Genome Institute"/>
            <person name="Baroncelli R."/>
            <person name="Diaz J.F."/>
            <person name="Benocci T."/>
            <person name="Peng M."/>
            <person name="Battaglia E."/>
            <person name="Haridas S."/>
            <person name="Andreopoulos W."/>
            <person name="Labutti K."/>
            <person name="Pangilinan J."/>
            <person name="Floch G.L."/>
            <person name="Makela M.R."/>
            <person name="Henrissat B."/>
            <person name="Grigoriev I.V."/>
            <person name="Crouch J.A."/>
            <person name="De Vries R.P."/>
            <person name="Sukno S.A."/>
            <person name="Thon M.R."/>
        </authorList>
    </citation>
    <scope>NUCLEOTIDE SEQUENCE</scope>
    <source>
        <strain evidence="8">CBS 102054</strain>
    </source>
</reference>
<dbReference type="AlphaFoldDB" id="A0AAI9ZSP6"/>
<protein>
    <recommendedName>
        <fullName evidence="2">Delta(24)-sterol reductase</fullName>
        <ecNumber evidence="2">1.3.1.72</ecNumber>
    </recommendedName>
</protein>
<dbReference type="RefSeq" id="XP_060445717.1">
    <property type="nucleotide sequence ID" value="XM_060593683.1"/>
</dbReference>
<sequence length="531" mass="59826">MERHQKTVSKIAAAVRSFFDRKEPYRIFHGSTNSTRPFRRDRVVDISALGSVLEVNKARRTALVEPNVPMDRLVEGTLRHGLIPPVVMEFPGITAGGGYAGTAGESSSFKHGFFDDTINEVEMVLADGQVVRANRTNERADLFRGAAGAVGTLGVTTMIELQLVEAKKYVKTTYHRTHSVAEAVETVQAETLNAENDYVDGILFSKDHGVVITGKLTDEIPADRKPQTFSGAWDPWFYLHVKDRTLTAGSANSEAAVATSSSSPSSTVVDYVPLAEYLFRYDRAGFWVGAAAFDYFKYVPFTRFTRWFLDDFLHTRMLYRALHGSGESARFVVQDLALPYKNAERFVDYTAENFDIWPLWLCPLKQTAPPTFHPHTGEVETLPAAEGSSSSSSSTVTAPKPMLNIGLWGWGPSDPAEFVSKNRALEHKLRELGGMKWLYAHTYYTEDEFWQAYNNKSWYEALREKYNATTLPTVYNKVKVDVEARKGEKKGWRDVLKSKPPIGGLYGIYKAIQSKDYHLHRRAEWKWKGDK</sequence>
<dbReference type="EMBL" id="JAHMHQ010000009">
    <property type="protein sequence ID" value="KAK1637110.1"/>
    <property type="molecule type" value="Genomic_DNA"/>
</dbReference>
<feature type="domain" description="FAD-binding PCMH-type" evidence="7">
    <location>
        <begin position="1"/>
        <end position="166"/>
    </location>
</feature>
<dbReference type="GO" id="GO:0008202">
    <property type="term" value="P:steroid metabolic process"/>
    <property type="evidence" value="ECO:0007669"/>
    <property type="project" value="TreeGrafter"/>
</dbReference>
<dbReference type="InterPro" id="IPR006094">
    <property type="entry name" value="Oxid_FAD_bind_N"/>
</dbReference>
<name>A0AAI9ZSP6_9PEZI</name>